<gene>
    <name evidence="1" type="ORF">MYCIT1_LOCUS34411</name>
</gene>
<reference evidence="1" key="1">
    <citation type="submission" date="2023-11" db="EMBL/GenBank/DDBJ databases">
        <authorList>
            <person name="De Vega J J."/>
            <person name="De Vega J J."/>
        </authorList>
    </citation>
    <scope>NUCLEOTIDE SEQUENCE</scope>
</reference>
<organism evidence="1 2">
    <name type="scientific">Mycena citricolor</name>
    <dbReference type="NCBI Taxonomy" id="2018698"/>
    <lineage>
        <taxon>Eukaryota</taxon>
        <taxon>Fungi</taxon>
        <taxon>Dikarya</taxon>
        <taxon>Basidiomycota</taxon>
        <taxon>Agaricomycotina</taxon>
        <taxon>Agaricomycetes</taxon>
        <taxon>Agaricomycetidae</taxon>
        <taxon>Agaricales</taxon>
        <taxon>Marasmiineae</taxon>
        <taxon>Mycenaceae</taxon>
        <taxon>Mycena</taxon>
    </lineage>
</organism>
<name>A0AAD2HWF8_9AGAR</name>
<sequence>MSSRVMSTRELLDALPSAQQLEWSKVVWSDECYVHLSDNKGRIWVTRTSDKVYNQDCLAPSFKQSPIRVMVWGCIAHGWKGPLIVLEYPGGKGGGMTAKRYQDQVLRKVLFRSLDEVKQKRGGRGKIHVTINPKTKSKREVNSKTGEYNQVATVFIPKSSLSHIYN</sequence>
<evidence type="ECO:0008006" key="3">
    <source>
        <dbReference type="Google" id="ProtNLM"/>
    </source>
</evidence>
<accession>A0AAD2HWF8</accession>
<evidence type="ECO:0000313" key="2">
    <source>
        <dbReference type="Proteomes" id="UP001295794"/>
    </source>
</evidence>
<dbReference type="EMBL" id="CAVNYO010000455">
    <property type="protein sequence ID" value="CAK5282571.1"/>
    <property type="molecule type" value="Genomic_DNA"/>
</dbReference>
<proteinExistence type="predicted"/>
<evidence type="ECO:0000313" key="1">
    <source>
        <dbReference type="EMBL" id="CAK5282571.1"/>
    </source>
</evidence>
<dbReference type="Gene3D" id="3.30.420.10">
    <property type="entry name" value="Ribonuclease H-like superfamily/Ribonuclease H"/>
    <property type="match status" value="1"/>
</dbReference>
<dbReference type="AlphaFoldDB" id="A0AAD2HWF8"/>
<comment type="caution">
    <text evidence="1">The sequence shown here is derived from an EMBL/GenBank/DDBJ whole genome shotgun (WGS) entry which is preliminary data.</text>
</comment>
<dbReference type="GO" id="GO:0003676">
    <property type="term" value="F:nucleic acid binding"/>
    <property type="evidence" value="ECO:0007669"/>
    <property type="project" value="InterPro"/>
</dbReference>
<keyword evidence="2" id="KW-1185">Reference proteome</keyword>
<dbReference type="Proteomes" id="UP001295794">
    <property type="component" value="Unassembled WGS sequence"/>
</dbReference>
<protein>
    <recommendedName>
        <fullName evidence="3">Transposase</fullName>
    </recommendedName>
</protein>
<dbReference type="InterPro" id="IPR036397">
    <property type="entry name" value="RNaseH_sf"/>
</dbReference>